<proteinExistence type="predicted"/>
<accession>A0A6J4NRB0</accession>
<dbReference type="EMBL" id="CADCUT010000045">
    <property type="protein sequence ID" value="CAA9392684.1"/>
    <property type="molecule type" value="Genomic_DNA"/>
</dbReference>
<evidence type="ECO:0000313" key="1">
    <source>
        <dbReference type="EMBL" id="CAA9392684.1"/>
    </source>
</evidence>
<organism evidence="1">
    <name type="scientific">uncultured Rubrobacteraceae bacterium</name>
    <dbReference type="NCBI Taxonomy" id="349277"/>
    <lineage>
        <taxon>Bacteria</taxon>
        <taxon>Bacillati</taxon>
        <taxon>Actinomycetota</taxon>
        <taxon>Rubrobacteria</taxon>
        <taxon>Rubrobacterales</taxon>
        <taxon>Rubrobacteraceae</taxon>
        <taxon>environmental samples</taxon>
    </lineage>
</organism>
<gene>
    <name evidence="1" type="ORF">AVDCRST_MAG03-716</name>
</gene>
<reference evidence="1" key="1">
    <citation type="submission" date="2020-02" db="EMBL/GenBank/DDBJ databases">
        <authorList>
            <person name="Meier V. D."/>
        </authorList>
    </citation>
    <scope>NUCLEOTIDE SEQUENCE</scope>
    <source>
        <strain evidence="1">AVDCRST_MAG03</strain>
    </source>
</reference>
<dbReference type="AlphaFoldDB" id="A0A6J4NRB0"/>
<name>A0A6J4NRB0_9ACTN</name>
<protein>
    <submittedName>
        <fullName evidence="1">Uncharacterized protein</fullName>
    </submittedName>
</protein>
<sequence length="122" mass="13479">MGLHEEEPGTRCGDSGRGGWNAPLCRVVIPRQKVVVRINGLRSDEAEDGYLPAVRPYGVVRMSWAIWREVPGMEPGEALSLAWRVRRGGDAEVLVATRSLAEHVGGMLLARHRLVTRLERVG</sequence>